<dbReference type="InterPro" id="IPR043519">
    <property type="entry name" value="NT_sf"/>
</dbReference>
<name>A0A841CU51_9PSEU</name>
<dbReference type="InterPro" id="IPR007344">
    <property type="entry name" value="GrpB/CoaE"/>
</dbReference>
<dbReference type="RefSeq" id="WP_184695392.1">
    <property type="nucleotide sequence ID" value="NZ_JACHJN010000009.1"/>
</dbReference>
<dbReference type="PANTHER" id="PTHR34822:SF1">
    <property type="entry name" value="GRPB FAMILY PROTEIN"/>
    <property type="match status" value="1"/>
</dbReference>
<organism evidence="1 2">
    <name type="scientific">Saccharothrix tamanrassetensis</name>
    <dbReference type="NCBI Taxonomy" id="1051531"/>
    <lineage>
        <taxon>Bacteria</taxon>
        <taxon>Bacillati</taxon>
        <taxon>Actinomycetota</taxon>
        <taxon>Actinomycetes</taxon>
        <taxon>Pseudonocardiales</taxon>
        <taxon>Pseudonocardiaceae</taxon>
        <taxon>Saccharothrix</taxon>
    </lineage>
</organism>
<dbReference type="SUPFAM" id="SSF81301">
    <property type="entry name" value="Nucleotidyltransferase"/>
    <property type="match status" value="1"/>
</dbReference>
<evidence type="ECO:0000313" key="2">
    <source>
        <dbReference type="Proteomes" id="UP000547510"/>
    </source>
</evidence>
<reference evidence="1 2" key="1">
    <citation type="submission" date="2020-08" db="EMBL/GenBank/DDBJ databases">
        <title>Genomic Encyclopedia of Type Strains, Phase III (KMG-III): the genomes of soil and plant-associated and newly described type strains.</title>
        <authorList>
            <person name="Whitman W."/>
        </authorList>
    </citation>
    <scope>NUCLEOTIDE SEQUENCE [LARGE SCALE GENOMIC DNA]</scope>
    <source>
        <strain evidence="1 2">CECT 8640</strain>
    </source>
</reference>
<comment type="caution">
    <text evidence="1">The sequence shown here is derived from an EMBL/GenBank/DDBJ whole genome shotgun (WGS) entry which is preliminary data.</text>
</comment>
<dbReference type="EMBL" id="JACHJN010000009">
    <property type="protein sequence ID" value="MBB5958956.1"/>
    <property type="molecule type" value="Genomic_DNA"/>
</dbReference>
<keyword evidence="1" id="KW-0808">Transferase</keyword>
<gene>
    <name evidence="1" type="ORF">FHS29_005565</name>
</gene>
<keyword evidence="2" id="KW-1185">Reference proteome</keyword>
<sequence>MSVPPWAYEKAVLHPHDPRWAVSAEVERDRLVELLAPWLVDGVEHVGSTAVPGLAAKPIIDLMASVANRDAVVGVLVADGWAHVPPELDRQDWRRFFVRPDATGQRRVAHLHVIGAGHPRWADQLAFRDALRHDEDLRNRYQALKLDLAHRLGHDREAYTDAKTGFIRAALRRPAP</sequence>
<dbReference type="Proteomes" id="UP000547510">
    <property type="component" value="Unassembled WGS sequence"/>
</dbReference>
<accession>A0A841CU51</accession>
<protein>
    <submittedName>
        <fullName evidence="1">GrpB-like predicted nucleotidyltransferase (UPF0157 family)</fullName>
    </submittedName>
</protein>
<dbReference type="GO" id="GO:0016740">
    <property type="term" value="F:transferase activity"/>
    <property type="evidence" value="ECO:0007669"/>
    <property type="project" value="UniProtKB-KW"/>
</dbReference>
<proteinExistence type="predicted"/>
<dbReference type="Pfam" id="PF04229">
    <property type="entry name" value="GrpB"/>
    <property type="match status" value="1"/>
</dbReference>
<dbReference type="AlphaFoldDB" id="A0A841CU51"/>
<dbReference type="Gene3D" id="3.30.460.10">
    <property type="entry name" value="Beta Polymerase, domain 2"/>
    <property type="match status" value="1"/>
</dbReference>
<evidence type="ECO:0000313" key="1">
    <source>
        <dbReference type="EMBL" id="MBB5958956.1"/>
    </source>
</evidence>
<dbReference type="PANTHER" id="PTHR34822">
    <property type="entry name" value="GRPB DOMAIN PROTEIN (AFU_ORTHOLOGUE AFUA_1G01530)"/>
    <property type="match status" value="1"/>
</dbReference>